<dbReference type="PANTHER" id="PTHR33048:SF42">
    <property type="entry name" value="INTEGRAL MEMBRANE PROTEIN"/>
    <property type="match status" value="1"/>
</dbReference>
<dbReference type="AlphaFoldDB" id="A0A2V1DWJ1"/>
<gene>
    <name evidence="8" type="ORF">DM02DRAFT_524636</name>
</gene>
<feature type="transmembrane region" description="Helical" evidence="6">
    <location>
        <begin position="61"/>
        <end position="86"/>
    </location>
</feature>
<dbReference type="GO" id="GO:0016020">
    <property type="term" value="C:membrane"/>
    <property type="evidence" value="ECO:0007669"/>
    <property type="project" value="UniProtKB-SubCell"/>
</dbReference>
<name>A0A2V1DWJ1_9PLEO</name>
<feature type="transmembrane region" description="Helical" evidence="6">
    <location>
        <begin position="138"/>
        <end position="159"/>
    </location>
</feature>
<proteinExistence type="inferred from homology"/>
<keyword evidence="2 6" id="KW-0812">Transmembrane</keyword>
<evidence type="ECO:0000259" key="7">
    <source>
        <dbReference type="Pfam" id="PF20684"/>
    </source>
</evidence>
<organism evidence="8 9">
    <name type="scientific">Periconia macrospinosa</name>
    <dbReference type="NCBI Taxonomy" id="97972"/>
    <lineage>
        <taxon>Eukaryota</taxon>
        <taxon>Fungi</taxon>
        <taxon>Dikarya</taxon>
        <taxon>Ascomycota</taxon>
        <taxon>Pezizomycotina</taxon>
        <taxon>Dothideomycetes</taxon>
        <taxon>Pleosporomycetidae</taxon>
        <taxon>Pleosporales</taxon>
        <taxon>Massarineae</taxon>
        <taxon>Periconiaceae</taxon>
        <taxon>Periconia</taxon>
    </lineage>
</organism>
<keyword evidence="3 6" id="KW-1133">Transmembrane helix</keyword>
<feature type="transmembrane region" description="Helical" evidence="6">
    <location>
        <begin position="191"/>
        <end position="212"/>
    </location>
</feature>
<dbReference type="EMBL" id="KZ805355">
    <property type="protein sequence ID" value="PVI01625.1"/>
    <property type="molecule type" value="Genomic_DNA"/>
</dbReference>
<evidence type="ECO:0000313" key="9">
    <source>
        <dbReference type="Proteomes" id="UP000244855"/>
    </source>
</evidence>
<evidence type="ECO:0000256" key="2">
    <source>
        <dbReference type="ARBA" id="ARBA00022692"/>
    </source>
</evidence>
<evidence type="ECO:0000256" key="3">
    <source>
        <dbReference type="ARBA" id="ARBA00022989"/>
    </source>
</evidence>
<sequence>MAGDDFSSVYNNNGSSHLLFNEDLGPKTNVIVWLMVAISLVILVLRVFCRYRLRVGLGWDDWVLIASWIMLVISASLTTWIITLGYGKHIKAIDPTVLSVIGLGGYLSGAPSVFAIVWSKTSFAIMLLRVVEGRTKYFVWFIIISMNIFMTMSVVNLWISCHPVEKLYNPSVPGSCWPVNVVVDYATFSGAYSAAMDIILALLPWKVIIVLNMRRAEKIGVALAMSMGIFAGAAAIVKVTTFRTMSGGDFTYDGASLVIWGTVEAAVTIVAASIPVLRVLVRDANMSWHESRRIRTHSNRGCEGSATMMTLNQNKHAMEPVSDDNSQRGIINDMILKELTASVGSHSDKDWCAGKNA</sequence>
<dbReference type="Proteomes" id="UP000244855">
    <property type="component" value="Unassembled WGS sequence"/>
</dbReference>
<reference evidence="8 9" key="1">
    <citation type="journal article" date="2018" name="Sci. Rep.">
        <title>Comparative genomics provides insights into the lifestyle and reveals functional heterogeneity of dark septate endophytic fungi.</title>
        <authorList>
            <person name="Knapp D.G."/>
            <person name="Nemeth J.B."/>
            <person name="Barry K."/>
            <person name="Hainaut M."/>
            <person name="Henrissat B."/>
            <person name="Johnson J."/>
            <person name="Kuo A."/>
            <person name="Lim J.H.P."/>
            <person name="Lipzen A."/>
            <person name="Nolan M."/>
            <person name="Ohm R.A."/>
            <person name="Tamas L."/>
            <person name="Grigoriev I.V."/>
            <person name="Spatafora J.W."/>
            <person name="Nagy L.G."/>
            <person name="Kovacs G.M."/>
        </authorList>
    </citation>
    <scope>NUCLEOTIDE SEQUENCE [LARGE SCALE GENOMIC DNA]</scope>
    <source>
        <strain evidence="8 9">DSE2036</strain>
    </source>
</reference>
<feature type="transmembrane region" description="Helical" evidence="6">
    <location>
        <begin position="257"/>
        <end position="281"/>
    </location>
</feature>
<keyword evidence="4 6" id="KW-0472">Membrane</keyword>
<feature type="domain" description="Rhodopsin" evidence="7">
    <location>
        <begin position="45"/>
        <end position="282"/>
    </location>
</feature>
<feature type="transmembrane region" description="Helical" evidence="6">
    <location>
        <begin position="30"/>
        <end position="49"/>
    </location>
</feature>
<evidence type="ECO:0000256" key="6">
    <source>
        <dbReference type="SAM" id="Phobius"/>
    </source>
</evidence>
<accession>A0A2V1DWJ1</accession>
<dbReference type="OrthoDB" id="5417887at2759"/>
<evidence type="ECO:0000256" key="1">
    <source>
        <dbReference type="ARBA" id="ARBA00004141"/>
    </source>
</evidence>
<protein>
    <recommendedName>
        <fullName evidence="7">Rhodopsin domain-containing protein</fullName>
    </recommendedName>
</protein>
<dbReference type="Pfam" id="PF20684">
    <property type="entry name" value="Fung_rhodopsin"/>
    <property type="match status" value="1"/>
</dbReference>
<dbReference type="InterPro" id="IPR049326">
    <property type="entry name" value="Rhodopsin_dom_fungi"/>
</dbReference>
<evidence type="ECO:0000256" key="4">
    <source>
        <dbReference type="ARBA" id="ARBA00023136"/>
    </source>
</evidence>
<comment type="similarity">
    <text evidence="5">Belongs to the SAT4 family.</text>
</comment>
<comment type="subcellular location">
    <subcellularLocation>
        <location evidence="1">Membrane</location>
        <topology evidence="1">Multi-pass membrane protein</topology>
    </subcellularLocation>
</comment>
<evidence type="ECO:0000256" key="5">
    <source>
        <dbReference type="ARBA" id="ARBA00038359"/>
    </source>
</evidence>
<keyword evidence="9" id="KW-1185">Reference proteome</keyword>
<dbReference type="PANTHER" id="PTHR33048">
    <property type="entry name" value="PTH11-LIKE INTEGRAL MEMBRANE PROTEIN (AFU_ORTHOLOGUE AFUA_5G11245)"/>
    <property type="match status" value="1"/>
</dbReference>
<feature type="transmembrane region" description="Helical" evidence="6">
    <location>
        <begin position="219"/>
        <end position="237"/>
    </location>
</feature>
<dbReference type="STRING" id="97972.A0A2V1DWJ1"/>
<feature type="transmembrane region" description="Helical" evidence="6">
    <location>
        <begin position="98"/>
        <end position="118"/>
    </location>
</feature>
<evidence type="ECO:0000313" key="8">
    <source>
        <dbReference type="EMBL" id="PVI01625.1"/>
    </source>
</evidence>
<dbReference type="InterPro" id="IPR052337">
    <property type="entry name" value="SAT4-like"/>
</dbReference>